<organism evidence="2 3">
    <name type="scientific">Shewanella colwelliana</name>
    <name type="common">Alteromonas colwelliana</name>
    <dbReference type="NCBI Taxonomy" id="23"/>
    <lineage>
        <taxon>Bacteria</taxon>
        <taxon>Pseudomonadati</taxon>
        <taxon>Pseudomonadota</taxon>
        <taxon>Gammaproteobacteria</taxon>
        <taxon>Alteromonadales</taxon>
        <taxon>Shewanellaceae</taxon>
        <taxon>Shewanella</taxon>
    </lineage>
</organism>
<dbReference type="Gene3D" id="3.40.50.300">
    <property type="entry name" value="P-loop containing nucleotide triphosphate hydrolases"/>
    <property type="match status" value="1"/>
</dbReference>
<dbReference type="Pfam" id="PF11130">
    <property type="entry name" value="TraC_F_IV"/>
    <property type="match status" value="1"/>
</dbReference>
<dbReference type="InterPro" id="IPR025955">
    <property type="entry name" value="TraC/Conjuga_ATPase"/>
</dbReference>
<accession>A0ABQ4P0L6</accession>
<name>A0ABQ4P0L6_SHECO</name>
<dbReference type="SUPFAM" id="SSF52540">
    <property type="entry name" value="P-loop containing nucleoside triphosphate hydrolases"/>
    <property type="match status" value="1"/>
</dbReference>
<dbReference type="Pfam" id="PF19044">
    <property type="entry name" value="P-loop_TraG"/>
    <property type="match status" value="1"/>
</dbReference>
<dbReference type="PANTHER" id="PTHR38467:SF1">
    <property type="entry name" value="CONJUGATIVE TRANSFER: ASSEMBLY"/>
    <property type="match status" value="1"/>
</dbReference>
<reference evidence="2 3" key="1">
    <citation type="submission" date="2021-05" db="EMBL/GenBank/DDBJ databases">
        <title>Molecular characterization for Shewanella algae harboring chromosomal blaOXA-55-like strains isolated from clinical and environment sample.</title>
        <authorList>
            <person name="Ohama Y."/>
            <person name="Aoki K."/>
            <person name="Harada S."/>
            <person name="Moriya K."/>
            <person name="Ishii Y."/>
            <person name="Tateda K."/>
        </authorList>
    </citation>
    <scope>NUCLEOTIDE SEQUENCE [LARGE SCALE GENOMIC DNA]</scope>
    <source>
        <strain evidence="2 3">MBTL60-118</strain>
    </source>
</reference>
<feature type="domain" description="TraG P-loop" evidence="1">
    <location>
        <begin position="512"/>
        <end position="861"/>
    </location>
</feature>
<dbReference type="Proteomes" id="UP000773469">
    <property type="component" value="Unassembled WGS sequence"/>
</dbReference>
<proteinExistence type="predicted"/>
<evidence type="ECO:0000313" key="2">
    <source>
        <dbReference type="EMBL" id="GIU41040.1"/>
    </source>
</evidence>
<evidence type="ECO:0000313" key="3">
    <source>
        <dbReference type="Proteomes" id="UP000773469"/>
    </source>
</evidence>
<dbReference type="Gene3D" id="1.10.8.730">
    <property type="match status" value="1"/>
</dbReference>
<dbReference type="EMBL" id="BPEU01000013">
    <property type="protein sequence ID" value="GIU41040.1"/>
    <property type="molecule type" value="Genomic_DNA"/>
</dbReference>
<dbReference type="InterPro" id="IPR027417">
    <property type="entry name" value="P-loop_NTPase"/>
</dbReference>
<dbReference type="InterPro" id="IPR043964">
    <property type="entry name" value="P-loop_TraG"/>
</dbReference>
<dbReference type="InterPro" id="IPR053155">
    <property type="entry name" value="F-pilin_assembly_TraC"/>
</dbReference>
<dbReference type="RefSeq" id="WP_220756930.1">
    <property type="nucleotide sequence ID" value="NZ_BPEU01000013.1"/>
</dbReference>
<dbReference type="PANTHER" id="PTHR38467">
    <property type="match status" value="1"/>
</dbReference>
<protein>
    <submittedName>
        <fullName evidence="2">Plasmid transfer protein</fullName>
    </submittedName>
</protein>
<sequence>MGVFSNYFHKVKKLASFDQASDLFGFVGYESDYYIMDGGGMATVFVCSPAPGPIEKQKNALDAIFNKDFPANTTIQTQLVAVPDVRYFMQQYEATRGNRMMGNDNDLTTSMAESLANDIEGKVFKDMCNGARIRDFEFWFTIRVPTAEQLPNSREEQRYRELIVDIEEGLRSGDFSPHKVKPENLLWRLQAMFNTSKEALWRNFNSKPNNSRGFAEQIIEDGNSFHFTPKGIVTGKPEAANEDGNLTFEKDNQTHIRMMSLSTAFDELYYGQMLELIGDYRTGTVAHGDPFMVSTLMLYPEQSKVKADIANSRNWLIGQAKGKLLEWFQGLAAQKKDYDQMWHELDEKKRKVVFSGTHVTTFSPTAESADHTVAKMIRYFETNKVTFTKESVLTGPLFFQTVPCMMDKDYANFRRHSIYSSEAMSYLTPHMSCWKGNTNLPIVPLTTRTGQIFFWDLFKTDGGFNFMLSAKTGSGKSVLVNYIVNCYLNSGVKTGGSLLRQPHQKNLDLVEFDDGAQVFVLDSGRSYQNLAEMFQDSQFIAFDGGFKYSLNPFKSIHSWSSFTKDGEEHEGQGPMILTMFKAMAAPKHGVSELQRAEMMTLLTDMWNEYGQESTVTIFVNKCLEHELAEMRQIGMQLRIFAEGGIYGELFSNKYPPIDFNGRLVVIELEELQNDLHLQLVAILSIINQIQHQIFQGGTTRRSLFLLEEAWQWMTGEKDGDKGALIEFVGDYLQAAFRKFRKVRASGGVISQGLLDFTKNPVGHAIMANTDWKLFLGQDSSAIDTIRDTKAFSATDHQFELMKSVHTKKGSYSEIMIFYKQMSEICRLELEPETLMIFSTDPDDRELMKKYRAPGHDVQEAAKLSVLEKRR</sequence>
<gene>
    <name evidence="2" type="primary">trhC</name>
    <name evidence="2" type="ORF">TUM3794_20510</name>
</gene>
<evidence type="ECO:0000259" key="1">
    <source>
        <dbReference type="Pfam" id="PF19044"/>
    </source>
</evidence>
<keyword evidence="3" id="KW-1185">Reference proteome</keyword>
<comment type="caution">
    <text evidence="2">The sequence shown here is derived from an EMBL/GenBank/DDBJ whole genome shotgun (WGS) entry which is preliminary data.</text>
</comment>